<dbReference type="Gene3D" id="3.80.10.10">
    <property type="entry name" value="Ribonuclease Inhibitor"/>
    <property type="match status" value="1"/>
</dbReference>
<feature type="region of interest" description="Disordered" evidence="1">
    <location>
        <begin position="522"/>
        <end position="548"/>
    </location>
</feature>
<dbReference type="OrthoDB" id="9973021at2759"/>
<evidence type="ECO:0000313" key="3">
    <source>
        <dbReference type="Proteomes" id="UP000193648"/>
    </source>
</evidence>
<dbReference type="CDD" id="cd09917">
    <property type="entry name" value="F-box_SF"/>
    <property type="match status" value="1"/>
</dbReference>
<dbReference type="EMBL" id="MCFF01000001">
    <property type="protein sequence ID" value="ORZ28976.1"/>
    <property type="molecule type" value="Genomic_DNA"/>
</dbReference>
<organism evidence="2 3">
    <name type="scientific">Lobosporangium transversale</name>
    <dbReference type="NCBI Taxonomy" id="64571"/>
    <lineage>
        <taxon>Eukaryota</taxon>
        <taxon>Fungi</taxon>
        <taxon>Fungi incertae sedis</taxon>
        <taxon>Mucoromycota</taxon>
        <taxon>Mortierellomycotina</taxon>
        <taxon>Mortierellomycetes</taxon>
        <taxon>Mortierellales</taxon>
        <taxon>Mortierellaceae</taxon>
        <taxon>Lobosporangium</taxon>
    </lineage>
</organism>
<dbReference type="InParanoid" id="A0A1Y2H366"/>
<name>A0A1Y2H366_9FUNG</name>
<evidence type="ECO:0000313" key="2">
    <source>
        <dbReference type="EMBL" id="ORZ28976.1"/>
    </source>
</evidence>
<proteinExistence type="predicted"/>
<sequence length="818" mass="93858">MFQKTCSLLFIFLSFFPSFFPLPIFPYSFFFGGQTKASAKMSLSNTFHRHLSDQHSNHSFSNCNSYIPSKRTPLQVPELLRIIFSFLSPHCLRFSVGPVCRQWYDISKAWQLANSVVTWTEIWQEGETLQEQVLQQIDNGAQHLVMKTLGLSTYYKTHPESWTGLLEHLQLLSTPVNDQQQQQQQYRRYLQIKDLKLEGILEAEAHLFPLLTIIGYQLTCIEVDHVRTNQIPINKILCLCPQLLTFRWINSRGMAAYYGAAILQEEQDQGEKNENEDEKENEEEEEEEERNEDKEAKSMTTAIEAIELPARLRLRSLTLGFMFVERTALKRLLQACPDLEELCLKRLQRGRIHLLDGFPYLSTQYASSLFEGMFLSDLTASCPKLVKAHFSGGLHDGWAQRTPSQVDGIFEELACVKHWSFWSMDFTRATYLAFLKRQQSQLMDHTLTTLEIIDTNSVGDWCGNLLHSFLCEARQLRHLKAPHVQFSIAWFDIEEILDDPEETPEYHGDTIMMDMSGALHMNSHTDTNSDMDTINSSSSSSSPPSPPSRHCKKIWACRNLSTLQIACAGRSWDRSRRDLAARDCRIMFGYLSKMVPNLEELSLRLPKIPTLDLGTGLCLLTRMHKLERLEIKSIEEIRSPIPWNVDWIQKRLSTAQKLKLRLRLTQASFKQDFASNSHSKDAFEPNIATDNRDSLKSHDGQEQTILSNDVLASSSSSLSHPDYIIDGVDTRNIGCWQDIVSLLQDRMNNDWCCWPRMEHIDIGSDDGVSDCSNSLNKLMDAIKKYRPTINVVRSKITPPKPSGVIINRPWKCGKGRLF</sequence>
<dbReference type="Gene3D" id="1.20.1280.50">
    <property type="match status" value="1"/>
</dbReference>
<dbReference type="InterPro" id="IPR036047">
    <property type="entry name" value="F-box-like_dom_sf"/>
</dbReference>
<feature type="compositionally biased region" description="Acidic residues" evidence="1">
    <location>
        <begin position="274"/>
        <end position="290"/>
    </location>
</feature>
<protein>
    <recommendedName>
        <fullName evidence="4">F-box domain-containing protein</fullName>
    </recommendedName>
</protein>
<reference evidence="2 3" key="1">
    <citation type="submission" date="2016-07" db="EMBL/GenBank/DDBJ databases">
        <title>Pervasive Adenine N6-methylation of Active Genes in Fungi.</title>
        <authorList>
            <consortium name="DOE Joint Genome Institute"/>
            <person name="Mondo S.J."/>
            <person name="Dannebaum R.O."/>
            <person name="Kuo R.C."/>
            <person name="Labutti K."/>
            <person name="Haridas S."/>
            <person name="Kuo A."/>
            <person name="Salamov A."/>
            <person name="Ahrendt S.R."/>
            <person name="Lipzen A."/>
            <person name="Sullivan W."/>
            <person name="Andreopoulos W.B."/>
            <person name="Clum A."/>
            <person name="Lindquist E."/>
            <person name="Daum C."/>
            <person name="Ramamoorthy G.K."/>
            <person name="Gryganskyi A."/>
            <person name="Culley D."/>
            <person name="Magnuson J.K."/>
            <person name="James T.Y."/>
            <person name="O'Malley M.A."/>
            <person name="Stajich J.E."/>
            <person name="Spatafora J.W."/>
            <person name="Visel A."/>
            <person name="Grigoriev I.V."/>
        </authorList>
    </citation>
    <scope>NUCLEOTIDE SEQUENCE [LARGE SCALE GENOMIC DNA]</scope>
    <source>
        <strain evidence="2 3">NRRL 3116</strain>
    </source>
</reference>
<dbReference type="SUPFAM" id="SSF81383">
    <property type="entry name" value="F-box domain"/>
    <property type="match status" value="1"/>
</dbReference>
<comment type="caution">
    <text evidence="2">The sequence shown here is derived from an EMBL/GenBank/DDBJ whole genome shotgun (WGS) entry which is preliminary data.</text>
</comment>
<keyword evidence="3" id="KW-1185">Reference proteome</keyword>
<dbReference type="SUPFAM" id="SSF52047">
    <property type="entry name" value="RNI-like"/>
    <property type="match status" value="1"/>
</dbReference>
<evidence type="ECO:0000256" key="1">
    <source>
        <dbReference type="SAM" id="MobiDB-lite"/>
    </source>
</evidence>
<evidence type="ECO:0008006" key="4">
    <source>
        <dbReference type="Google" id="ProtNLM"/>
    </source>
</evidence>
<dbReference type="RefSeq" id="XP_021886649.1">
    <property type="nucleotide sequence ID" value="XM_022022493.1"/>
</dbReference>
<gene>
    <name evidence="2" type="ORF">BCR41DRAFT_344368</name>
</gene>
<feature type="region of interest" description="Disordered" evidence="1">
    <location>
        <begin position="676"/>
        <end position="699"/>
    </location>
</feature>
<accession>A0A1Y2H366</accession>
<feature type="compositionally biased region" description="Basic and acidic residues" evidence="1">
    <location>
        <begin position="690"/>
        <end position="699"/>
    </location>
</feature>
<dbReference type="Proteomes" id="UP000193648">
    <property type="component" value="Unassembled WGS sequence"/>
</dbReference>
<dbReference type="GeneID" id="33564337"/>
<feature type="compositionally biased region" description="Polar residues" evidence="1">
    <location>
        <begin position="522"/>
        <end position="535"/>
    </location>
</feature>
<feature type="region of interest" description="Disordered" evidence="1">
    <location>
        <begin position="267"/>
        <end position="298"/>
    </location>
</feature>
<dbReference type="InterPro" id="IPR032675">
    <property type="entry name" value="LRR_dom_sf"/>
</dbReference>
<dbReference type="AlphaFoldDB" id="A0A1Y2H366"/>